<evidence type="ECO:0000259" key="2">
    <source>
        <dbReference type="PROSITE" id="PS50174"/>
    </source>
</evidence>
<feature type="compositionally biased region" description="Low complexity" evidence="1">
    <location>
        <begin position="53"/>
        <end position="79"/>
    </location>
</feature>
<dbReference type="GO" id="GO:0003676">
    <property type="term" value="F:nucleic acid binding"/>
    <property type="evidence" value="ECO:0007669"/>
    <property type="project" value="InterPro"/>
</dbReference>
<organism evidence="3 4">
    <name type="scientific">Pleurostoma richardsiae</name>
    <dbReference type="NCBI Taxonomy" id="41990"/>
    <lineage>
        <taxon>Eukaryota</taxon>
        <taxon>Fungi</taxon>
        <taxon>Dikarya</taxon>
        <taxon>Ascomycota</taxon>
        <taxon>Pezizomycotina</taxon>
        <taxon>Sordariomycetes</taxon>
        <taxon>Sordariomycetidae</taxon>
        <taxon>Calosphaeriales</taxon>
        <taxon>Pleurostomataceae</taxon>
        <taxon>Pleurostoma</taxon>
    </lineage>
</organism>
<feature type="compositionally biased region" description="Basic and acidic residues" evidence="1">
    <location>
        <begin position="203"/>
        <end position="224"/>
    </location>
</feature>
<evidence type="ECO:0000256" key="1">
    <source>
        <dbReference type="SAM" id="MobiDB-lite"/>
    </source>
</evidence>
<dbReference type="PANTHER" id="PTHR21032">
    <property type="entry name" value="G PATCH DOMAIN-CONTAINING PROTEIN 11"/>
    <property type="match status" value="1"/>
</dbReference>
<sequence>MSHPAGSHPPQQEEEEEDDYMTMTFADSPSAPETSFQRRQRERREAAQRGLVKSKAQLEAEAAAARDAALSRSLLADPAAARRSKGLAMMARMGFRPGGKLGSEGNADARAEPLRIAVKEDRGGVGLDEERKRKVEEAVGGEGDEEARKRAKGPPVVDEKEYRERVGRERERARKERLFDAAQKVAERMEEERGEILGSQGDGEEHGEERNDDGKAPEKKDARKISSRPLKSINVLWRGAVRAREEAERDRRMRHDLEQGLSRLPTYEDDSEDEDDKRAMGKTKTVYVTADDLDEDDPELDDFNALDVDEKVKRIVQFMRDKYHYCFWCKYTYPDESMEGCPGITEEDHD</sequence>
<dbReference type="PROSITE" id="PS50174">
    <property type="entry name" value="G_PATCH"/>
    <property type="match status" value="1"/>
</dbReference>
<dbReference type="AlphaFoldDB" id="A0AA38VQX9"/>
<name>A0AA38VQX9_9PEZI</name>
<reference evidence="3" key="1">
    <citation type="submission" date="2022-07" db="EMBL/GenBank/DDBJ databases">
        <title>Fungi with potential for degradation of polypropylene.</title>
        <authorList>
            <person name="Gostincar C."/>
        </authorList>
    </citation>
    <scope>NUCLEOTIDE SEQUENCE</scope>
    <source>
        <strain evidence="3">EXF-13308</strain>
    </source>
</reference>
<dbReference type="SMART" id="SM01173">
    <property type="entry name" value="DUF4187"/>
    <property type="match status" value="1"/>
</dbReference>
<dbReference type="InterPro" id="IPR000467">
    <property type="entry name" value="G_patch_dom"/>
</dbReference>
<dbReference type="InterPro" id="IPR039249">
    <property type="entry name" value="GPATCH11"/>
</dbReference>
<keyword evidence="4" id="KW-1185">Reference proteome</keyword>
<proteinExistence type="predicted"/>
<feature type="region of interest" description="Disordered" evidence="1">
    <location>
        <begin position="244"/>
        <end position="280"/>
    </location>
</feature>
<evidence type="ECO:0000313" key="3">
    <source>
        <dbReference type="EMBL" id="KAJ9142049.1"/>
    </source>
</evidence>
<feature type="domain" description="G-patch" evidence="2">
    <location>
        <begin position="82"/>
        <end position="130"/>
    </location>
</feature>
<gene>
    <name evidence="3" type="ORF">NKR23_g7450</name>
</gene>
<evidence type="ECO:0000313" key="4">
    <source>
        <dbReference type="Proteomes" id="UP001174694"/>
    </source>
</evidence>
<dbReference type="GO" id="GO:0000776">
    <property type="term" value="C:kinetochore"/>
    <property type="evidence" value="ECO:0007669"/>
    <property type="project" value="TreeGrafter"/>
</dbReference>
<accession>A0AA38VQX9</accession>
<dbReference type="EMBL" id="JANBVO010000023">
    <property type="protein sequence ID" value="KAJ9142049.1"/>
    <property type="molecule type" value="Genomic_DNA"/>
</dbReference>
<feature type="compositionally biased region" description="Basic and acidic residues" evidence="1">
    <location>
        <begin position="122"/>
        <end position="137"/>
    </location>
</feature>
<protein>
    <submittedName>
        <fullName evidence="3">G-patch domain protein</fullName>
    </submittedName>
</protein>
<feature type="compositionally biased region" description="Basic and acidic residues" evidence="1">
    <location>
        <begin position="157"/>
        <end position="195"/>
    </location>
</feature>
<dbReference type="Pfam" id="PF13821">
    <property type="entry name" value="DUF4187"/>
    <property type="match status" value="1"/>
</dbReference>
<feature type="region of interest" description="Disordered" evidence="1">
    <location>
        <begin position="1"/>
        <end position="79"/>
    </location>
</feature>
<feature type="region of interest" description="Disordered" evidence="1">
    <location>
        <begin position="122"/>
        <end position="227"/>
    </location>
</feature>
<dbReference type="InterPro" id="IPR025239">
    <property type="entry name" value="DUF4187"/>
</dbReference>
<dbReference type="Pfam" id="PF01585">
    <property type="entry name" value="G-patch"/>
    <property type="match status" value="1"/>
</dbReference>
<comment type="caution">
    <text evidence="3">The sequence shown here is derived from an EMBL/GenBank/DDBJ whole genome shotgun (WGS) entry which is preliminary data.</text>
</comment>
<dbReference type="Proteomes" id="UP001174694">
    <property type="component" value="Unassembled WGS sequence"/>
</dbReference>
<dbReference type="PANTHER" id="PTHR21032:SF0">
    <property type="entry name" value="G PATCH DOMAIN-CONTAINING PROTEIN 11"/>
    <property type="match status" value="1"/>
</dbReference>
<dbReference type="SMART" id="SM00443">
    <property type="entry name" value="G_patch"/>
    <property type="match status" value="1"/>
</dbReference>
<feature type="compositionally biased region" description="Polar residues" evidence="1">
    <location>
        <begin position="25"/>
        <end position="35"/>
    </location>
</feature>
<feature type="compositionally biased region" description="Basic and acidic residues" evidence="1">
    <location>
        <begin position="244"/>
        <end position="258"/>
    </location>
</feature>